<organism evidence="2 3">
    <name type="scientific">Gigaspora margarita</name>
    <dbReference type="NCBI Taxonomy" id="4874"/>
    <lineage>
        <taxon>Eukaryota</taxon>
        <taxon>Fungi</taxon>
        <taxon>Fungi incertae sedis</taxon>
        <taxon>Mucoromycota</taxon>
        <taxon>Glomeromycotina</taxon>
        <taxon>Glomeromycetes</taxon>
        <taxon>Diversisporales</taxon>
        <taxon>Gigasporaceae</taxon>
        <taxon>Gigaspora</taxon>
    </lineage>
</organism>
<reference evidence="2 3" key="1">
    <citation type="journal article" date="2019" name="Environ. Microbiol.">
        <title>At the nexus of three kingdoms: the genome of the mycorrhizal fungus Gigaspora margarita provides insights into plant, endobacterial and fungal interactions.</title>
        <authorList>
            <person name="Venice F."/>
            <person name="Ghignone S."/>
            <person name="Salvioli di Fossalunga A."/>
            <person name="Amselem J."/>
            <person name="Novero M."/>
            <person name="Xianan X."/>
            <person name="Sedzielewska Toro K."/>
            <person name="Morin E."/>
            <person name="Lipzen A."/>
            <person name="Grigoriev I.V."/>
            <person name="Henrissat B."/>
            <person name="Martin F.M."/>
            <person name="Bonfante P."/>
        </authorList>
    </citation>
    <scope>NUCLEOTIDE SEQUENCE [LARGE SCALE GENOMIC DNA]</scope>
    <source>
        <strain evidence="2 3">BEG34</strain>
    </source>
</reference>
<name>A0A8H3WTN2_GIGMA</name>
<protein>
    <submittedName>
        <fullName evidence="2">Uncharacterized protein</fullName>
    </submittedName>
</protein>
<dbReference type="Proteomes" id="UP000439903">
    <property type="component" value="Unassembled WGS sequence"/>
</dbReference>
<proteinExistence type="predicted"/>
<evidence type="ECO:0000256" key="1">
    <source>
        <dbReference type="SAM" id="MobiDB-lite"/>
    </source>
</evidence>
<accession>A0A8H3WTN2</accession>
<feature type="compositionally biased region" description="Low complexity" evidence="1">
    <location>
        <begin position="59"/>
        <end position="76"/>
    </location>
</feature>
<feature type="region of interest" description="Disordered" evidence="1">
    <location>
        <begin position="59"/>
        <end position="83"/>
    </location>
</feature>
<evidence type="ECO:0000313" key="2">
    <source>
        <dbReference type="EMBL" id="KAF0332885.1"/>
    </source>
</evidence>
<keyword evidence="3" id="KW-1185">Reference proteome</keyword>
<evidence type="ECO:0000313" key="3">
    <source>
        <dbReference type="Proteomes" id="UP000439903"/>
    </source>
</evidence>
<comment type="caution">
    <text evidence="2">The sequence shown here is derived from an EMBL/GenBank/DDBJ whole genome shotgun (WGS) entry which is preliminary data.</text>
</comment>
<feature type="non-terminal residue" evidence="2">
    <location>
        <position position="83"/>
    </location>
</feature>
<gene>
    <name evidence="2" type="ORF">F8M41_018890</name>
</gene>
<sequence>MPVSELLTELEEIERYKTEQLSGSYLYSGPALSDKSHRKDNYSNNLGMTRTEIENLIKSMMPSTQSQPISSQLSQSDYRPQPA</sequence>
<dbReference type="OrthoDB" id="2389172at2759"/>
<feature type="region of interest" description="Disordered" evidence="1">
    <location>
        <begin position="24"/>
        <end position="45"/>
    </location>
</feature>
<dbReference type="EMBL" id="WTPW01004715">
    <property type="protein sequence ID" value="KAF0332885.1"/>
    <property type="molecule type" value="Genomic_DNA"/>
</dbReference>
<dbReference type="AlphaFoldDB" id="A0A8H3WTN2"/>